<evidence type="ECO:0000256" key="10">
    <source>
        <dbReference type="ARBA" id="ARBA00023242"/>
    </source>
</evidence>
<dbReference type="GO" id="GO:0000417">
    <property type="term" value="C:HIR complex"/>
    <property type="evidence" value="ECO:0007669"/>
    <property type="project" value="TreeGrafter"/>
</dbReference>
<reference evidence="17" key="1">
    <citation type="journal article" date="2023" name="Mol. Phylogenet. Evol.">
        <title>Genome-scale phylogeny and comparative genomics of the fungal order Sordariales.</title>
        <authorList>
            <person name="Hensen N."/>
            <person name="Bonometti L."/>
            <person name="Westerberg I."/>
            <person name="Brannstrom I.O."/>
            <person name="Guillou S."/>
            <person name="Cros-Aarteil S."/>
            <person name="Calhoun S."/>
            <person name="Haridas S."/>
            <person name="Kuo A."/>
            <person name="Mondo S."/>
            <person name="Pangilinan J."/>
            <person name="Riley R."/>
            <person name="LaButti K."/>
            <person name="Andreopoulos B."/>
            <person name="Lipzen A."/>
            <person name="Chen C."/>
            <person name="Yan M."/>
            <person name="Daum C."/>
            <person name="Ng V."/>
            <person name="Clum A."/>
            <person name="Steindorff A."/>
            <person name="Ohm R.A."/>
            <person name="Martin F."/>
            <person name="Silar P."/>
            <person name="Natvig D.O."/>
            <person name="Lalanne C."/>
            <person name="Gautier V."/>
            <person name="Ament-Velasquez S.L."/>
            <person name="Kruys A."/>
            <person name="Hutchinson M.I."/>
            <person name="Powell A.J."/>
            <person name="Barry K."/>
            <person name="Miller A.N."/>
            <person name="Grigoriev I.V."/>
            <person name="Debuchy R."/>
            <person name="Gladieux P."/>
            <person name="Hiltunen Thoren M."/>
            <person name="Johannesson H."/>
        </authorList>
    </citation>
    <scope>NUCLEOTIDE SEQUENCE [LARGE SCALE GENOMIC DNA]</scope>
    <source>
        <strain evidence="17">CBS 340.73</strain>
    </source>
</reference>
<dbReference type="GO" id="GO:0000785">
    <property type="term" value="C:chromatin"/>
    <property type="evidence" value="ECO:0007669"/>
    <property type="project" value="TreeGrafter"/>
</dbReference>
<organism evidence="16 17">
    <name type="scientific">Diplogelasinospora grovesii</name>
    <dbReference type="NCBI Taxonomy" id="303347"/>
    <lineage>
        <taxon>Eukaryota</taxon>
        <taxon>Fungi</taxon>
        <taxon>Dikarya</taxon>
        <taxon>Ascomycota</taxon>
        <taxon>Pezizomycotina</taxon>
        <taxon>Sordariomycetes</taxon>
        <taxon>Sordariomycetidae</taxon>
        <taxon>Sordariales</taxon>
        <taxon>Diplogelasinosporaceae</taxon>
        <taxon>Diplogelasinospora</taxon>
    </lineage>
</organism>
<comment type="caution">
    <text evidence="16">The sequence shown here is derived from an EMBL/GenBank/DDBJ whole genome shotgun (WGS) entry which is preliminary data.</text>
</comment>
<evidence type="ECO:0000256" key="2">
    <source>
        <dbReference type="ARBA" id="ARBA00004123"/>
    </source>
</evidence>
<evidence type="ECO:0000256" key="6">
    <source>
        <dbReference type="ARBA" id="ARBA00022737"/>
    </source>
</evidence>
<feature type="compositionally biased region" description="Polar residues" evidence="13">
    <location>
        <begin position="439"/>
        <end position="448"/>
    </location>
</feature>
<dbReference type="Pfam" id="PF07569">
    <property type="entry name" value="Hira"/>
    <property type="match status" value="1"/>
</dbReference>
<keyword evidence="8 12" id="KW-0805">Transcription regulation</keyword>
<keyword evidence="7 12" id="KW-0156">Chromatin regulator</keyword>
<feature type="domain" description="Protein HIRA-like C-terminal" evidence="14">
    <location>
        <begin position="722"/>
        <end position="962"/>
    </location>
</feature>
<evidence type="ECO:0000256" key="11">
    <source>
        <dbReference type="PROSITE-ProRule" id="PRU00221"/>
    </source>
</evidence>
<evidence type="ECO:0000256" key="12">
    <source>
        <dbReference type="RuleBase" id="RU364014"/>
    </source>
</evidence>
<gene>
    <name evidence="16" type="ORF">QBC46DRAFT_429914</name>
</gene>
<name>A0AAN6S9Z9_9PEZI</name>
<feature type="region of interest" description="Disordered" evidence="13">
    <location>
        <begin position="1027"/>
        <end position="1054"/>
    </location>
</feature>
<evidence type="ECO:0000256" key="9">
    <source>
        <dbReference type="ARBA" id="ARBA00023163"/>
    </source>
</evidence>
<feature type="compositionally biased region" description="Polar residues" evidence="13">
    <location>
        <begin position="504"/>
        <end position="531"/>
    </location>
</feature>
<comment type="function">
    <text evidence="1 12">Required for replication-independent chromatin assembly and for the periodic repression of histone gene transcription during the cell cycle.</text>
</comment>
<keyword evidence="6 12" id="KW-0677">Repeat</keyword>
<evidence type="ECO:0000256" key="8">
    <source>
        <dbReference type="ARBA" id="ARBA00023015"/>
    </source>
</evidence>
<dbReference type="FunFam" id="2.130.10.10:FF:001557">
    <property type="entry name" value="Protein HIR"/>
    <property type="match status" value="1"/>
</dbReference>
<keyword evidence="5 11" id="KW-0853">WD repeat</keyword>
<evidence type="ECO:0000256" key="3">
    <source>
        <dbReference type="ARBA" id="ARBA00007306"/>
    </source>
</evidence>
<accession>A0AAN6S9Z9</accession>
<evidence type="ECO:0000313" key="17">
    <source>
        <dbReference type="Proteomes" id="UP001303473"/>
    </source>
</evidence>
<feature type="compositionally biased region" description="Basic and acidic residues" evidence="13">
    <location>
        <begin position="465"/>
        <end position="479"/>
    </location>
</feature>
<feature type="repeat" description="WD" evidence="11">
    <location>
        <begin position="66"/>
        <end position="107"/>
    </location>
</feature>
<dbReference type="PROSITE" id="PS50082">
    <property type="entry name" value="WD_REPEATS_2"/>
    <property type="match status" value="4"/>
</dbReference>
<feature type="repeat" description="WD" evidence="11">
    <location>
        <begin position="127"/>
        <end position="168"/>
    </location>
</feature>
<feature type="repeat" description="WD" evidence="11">
    <location>
        <begin position="20"/>
        <end position="48"/>
    </location>
</feature>
<evidence type="ECO:0000256" key="13">
    <source>
        <dbReference type="SAM" id="MobiDB-lite"/>
    </source>
</evidence>
<dbReference type="InterPro" id="IPR015943">
    <property type="entry name" value="WD40/YVTN_repeat-like_dom_sf"/>
</dbReference>
<dbReference type="GO" id="GO:0006338">
    <property type="term" value="P:chromatin remodeling"/>
    <property type="evidence" value="ECO:0007669"/>
    <property type="project" value="InterPro"/>
</dbReference>
<dbReference type="FunFam" id="2.130.10.10:FF:000290">
    <property type="entry name" value="Protein HIR"/>
    <property type="match status" value="1"/>
</dbReference>
<dbReference type="InterPro" id="IPR019015">
    <property type="entry name" value="HIRA_B_motif"/>
</dbReference>
<comment type="subcellular location">
    <subcellularLocation>
        <location evidence="2 12">Nucleus</location>
    </subcellularLocation>
</comment>
<keyword evidence="17" id="KW-1185">Reference proteome</keyword>
<dbReference type="SUPFAM" id="SSF50978">
    <property type="entry name" value="WD40 repeat-like"/>
    <property type="match status" value="1"/>
</dbReference>
<dbReference type="GO" id="GO:0006351">
    <property type="term" value="P:DNA-templated transcription"/>
    <property type="evidence" value="ECO:0007669"/>
    <property type="project" value="InterPro"/>
</dbReference>
<sequence>MHLIKPSWLSHSGEQKDFEVYSCHVSPDGKRLATAGGDGHVRIWSTESIYNANDRTYTKPRQLCHMSHHLGTIHSVRFSPNGRYLASGADDKLICIYQLDSSPPSHASSFGTNEPPPVENWKTYKRLVGHDNDVQDLAWSCDNSLLVSVGLDSKVVVWSGHTFEKLKTLAVHQSHVKGITFDPANKYFATASDDRTIKIFRFTSPPPNATQHDMVNNFVLDATISSPFKSSPLTTYFRRCSWSPDGNHIAAANAVNGPVSSVAIIERSRWDSEINLIGHEGPTEVCMFSPRLFYTKKPSEKEGANGPSPSSLVTVIASAGQDKTLSIWNTNTSRPLVILQDVASKSISDLAWTPDGQTLFASSLDGGIVAIKFEVGELGWVAKAEENDKALQKYGGSRKGMGFAEDVEGLHLENHSKAGELRGAESRMGALMGDFQPAAQKSSATATNGVKPETRSGESDVGSEPPKEKSTEESADKTAERIAALKSRVTITKDGKKRVAPLLVSSSGTGQSSLPQSQLVGASSSKQAQNDAPQTILDLSKPFDGLPRGGLATMLLGNKRKAVAAEGEDEEEPPSKRAATGLVPIVINGVDGVEPAPLTAPAHGLVPTPEYLRPAIINPAISLSQLRLAVPKIRSHILRPLERGVLQAESNLEEASKIPENIILEAKNPTQIREPSHITATKRGSLIWQDFLPRAIILVTGNKNFWAAACEDGSIHVWTPAGRRLTNAIILESQPVIFECREHWLLCITAVGLCHVFNIKTMSAPHPPVSLAPILEIAIASLSPHGATPSPGITSARLNSKGFVVVTLSNGDGFYYSPSMYTWQRLSESWWAVGSQYWNSNDSSVSALQSTAVGPVTSSKDKENGEANVSAGIIPFLERHTTTEFLLKGRAYTLQRLIKTLLSKDGFEGFESSVSIAHLENRIAGALALGSKEEFRLYLFMYAKRIGAEGLKSKVEELLNSLLGGVLQDRNGSHKTDDGKGWFSKDDLLCGWDRKDLLKGVVLILGKFRDLQRLTVQYAKVLDMTELDEEEQNGTGSSIANGTNGSNEGMELED</sequence>
<dbReference type="InterPro" id="IPR001680">
    <property type="entry name" value="WD40_rpt"/>
</dbReference>
<dbReference type="CDD" id="cd00200">
    <property type="entry name" value="WD40"/>
    <property type="match status" value="1"/>
</dbReference>
<dbReference type="PANTHER" id="PTHR13831:SF0">
    <property type="entry name" value="PROTEIN HIRA"/>
    <property type="match status" value="1"/>
</dbReference>
<dbReference type="GO" id="GO:0006355">
    <property type="term" value="P:regulation of DNA-templated transcription"/>
    <property type="evidence" value="ECO:0007669"/>
    <property type="project" value="InterPro"/>
</dbReference>
<feature type="repeat" description="WD" evidence="11">
    <location>
        <begin position="169"/>
        <end position="210"/>
    </location>
</feature>
<feature type="compositionally biased region" description="Polar residues" evidence="13">
    <location>
        <begin position="1033"/>
        <end position="1047"/>
    </location>
</feature>
<dbReference type="GO" id="GO:0005634">
    <property type="term" value="C:nucleus"/>
    <property type="evidence" value="ECO:0007669"/>
    <property type="project" value="UniProtKB-SubCell"/>
</dbReference>
<dbReference type="InterPro" id="IPR031120">
    <property type="entry name" value="HIR1-like"/>
</dbReference>
<dbReference type="SMART" id="SM00320">
    <property type="entry name" value="WD40"/>
    <property type="match status" value="7"/>
</dbReference>
<evidence type="ECO:0000259" key="15">
    <source>
        <dbReference type="Pfam" id="PF24105"/>
    </source>
</evidence>
<protein>
    <recommendedName>
        <fullName evidence="12">Protein HIR</fullName>
    </recommendedName>
</protein>
<dbReference type="GO" id="GO:0031491">
    <property type="term" value="F:nucleosome binding"/>
    <property type="evidence" value="ECO:0007669"/>
    <property type="project" value="TreeGrafter"/>
</dbReference>
<proteinExistence type="inferred from homology"/>
<dbReference type="Pfam" id="PF24105">
    <property type="entry name" value="Beta-prop_CAF1B_HIR1"/>
    <property type="match status" value="1"/>
</dbReference>
<dbReference type="InterPro" id="IPR036322">
    <property type="entry name" value="WD40_repeat_dom_sf"/>
</dbReference>
<dbReference type="EMBL" id="MU853754">
    <property type="protein sequence ID" value="KAK3945498.1"/>
    <property type="molecule type" value="Genomic_DNA"/>
</dbReference>
<evidence type="ECO:0000259" key="14">
    <source>
        <dbReference type="Pfam" id="PF07569"/>
    </source>
</evidence>
<dbReference type="Gene3D" id="2.130.10.10">
    <property type="entry name" value="YVTN repeat-like/Quinoprotein amine dehydrogenase"/>
    <property type="match status" value="2"/>
</dbReference>
<dbReference type="PROSITE" id="PS50294">
    <property type="entry name" value="WD_REPEATS_REGION"/>
    <property type="match status" value="3"/>
</dbReference>
<feature type="domain" description="CAF1B/HIR1 beta-propeller" evidence="15">
    <location>
        <begin position="28"/>
        <end position="378"/>
    </location>
</feature>
<evidence type="ECO:0000313" key="16">
    <source>
        <dbReference type="EMBL" id="KAK3945498.1"/>
    </source>
</evidence>
<feature type="region of interest" description="Disordered" evidence="13">
    <location>
        <begin position="503"/>
        <end position="531"/>
    </location>
</feature>
<dbReference type="InterPro" id="IPR055410">
    <property type="entry name" value="Beta-prop_CAF1B_HIR1"/>
</dbReference>
<evidence type="ECO:0000256" key="1">
    <source>
        <dbReference type="ARBA" id="ARBA00002677"/>
    </source>
</evidence>
<keyword evidence="9 12" id="KW-0804">Transcription</keyword>
<dbReference type="Proteomes" id="UP001303473">
    <property type="component" value="Unassembled WGS sequence"/>
</dbReference>
<evidence type="ECO:0000256" key="7">
    <source>
        <dbReference type="ARBA" id="ARBA00022853"/>
    </source>
</evidence>
<comment type="similarity">
    <text evidence="3 12">Belongs to the WD repeat HIR1 family.</text>
</comment>
<dbReference type="AlphaFoldDB" id="A0AAN6S9Z9"/>
<feature type="region of interest" description="Disordered" evidence="13">
    <location>
        <begin position="438"/>
        <end position="479"/>
    </location>
</feature>
<dbReference type="InterPro" id="IPR011494">
    <property type="entry name" value="HIRA-like_C"/>
</dbReference>
<evidence type="ECO:0000256" key="5">
    <source>
        <dbReference type="ARBA" id="ARBA00022574"/>
    </source>
</evidence>
<keyword evidence="10 12" id="KW-0539">Nucleus</keyword>
<keyword evidence="4 12" id="KW-0678">Repressor</keyword>
<evidence type="ECO:0000256" key="4">
    <source>
        <dbReference type="ARBA" id="ARBA00022491"/>
    </source>
</evidence>
<dbReference type="Pfam" id="PF09453">
    <property type="entry name" value="HIRA_B"/>
    <property type="match status" value="1"/>
</dbReference>
<dbReference type="PANTHER" id="PTHR13831">
    <property type="entry name" value="MEMBER OF THE HIR1 FAMILY OF WD-REPEAT PROTEINS"/>
    <property type="match status" value="1"/>
</dbReference>